<dbReference type="Pfam" id="PF19833">
    <property type="entry name" value="RecG_dom3_C"/>
    <property type="match status" value="1"/>
</dbReference>
<evidence type="ECO:0000259" key="10">
    <source>
        <dbReference type="PROSITE" id="PS51194"/>
    </source>
</evidence>
<protein>
    <recommendedName>
        <fullName evidence="8">Probable DNA 3'-5' helicase RecG</fullName>
    </recommendedName>
</protein>
<dbReference type="STRING" id="52770.BSZ40_06535"/>
<dbReference type="Gene3D" id="2.40.50.140">
    <property type="entry name" value="Nucleic acid-binding proteins"/>
    <property type="match status" value="1"/>
</dbReference>
<dbReference type="InterPro" id="IPR012340">
    <property type="entry name" value="NA-bd_OB-fold"/>
</dbReference>
<organism evidence="11 12">
    <name type="scientific">Buchananella hordeovulneris</name>
    <dbReference type="NCBI Taxonomy" id="52770"/>
    <lineage>
        <taxon>Bacteria</taxon>
        <taxon>Bacillati</taxon>
        <taxon>Actinomycetota</taxon>
        <taxon>Actinomycetes</taxon>
        <taxon>Actinomycetales</taxon>
        <taxon>Actinomycetaceae</taxon>
        <taxon>Buchananella</taxon>
    </lineage>
</organism>
<evidence type="ECO:0000256" key="1">
    <source>
        <dbReference type="ARBA" id="ARBA00022741"/>
    </source>
</evidence>
<dbReference type="PROSITE" id="PS51194">
    <property type="entry name" value="HELICASE_CTER"/>
    <property type="match status" value="1"/>
</dbReference>
<dbReference type="InterPro" id="IPR001650">
    <property type="entry name" value="Helicase_C-like"/>
</dbReference>
<dbReference type="GO" id="GO:0003678">
    <property type="term" value="F:DNA helicase activity"/>
    <property type="evidence" value="ECO:0007669"/>
    <property type="project" value="TreeGrafter"/>
</dbReference>
<evidence type="ECO:0000256" key="2">
    <source>
        <dbReference type="ARBA" id="ARBA00022763"/>
    </source>
</evidence>
<dbReference type="Pfam" id="PF17191">
    <property type="entry name" value="RecG_wedge"/>
    <property type="match status" value="1"/>
</dbReference>
<dbReference type="GO" id="GO:0006281">
    <property type="term" value="P:DNA repair"/>
    <property type="evidence" value="ECO:0007669"/>
    <property type="project" value="UniProtKB-KW"/>
</dbReference>
<dbReference type="SUPFAM" id="SSF50249">
    <property type="entry name" value="Nucleic acid-binding proteins"/>
    <property type="match status" value="1"/>
</dbReference>
<feature type="domain" description="Helicase C-terminal" evidence="10">
    <location>
        <begin position="494"/>
        <end position="672"/>
    </location>
</feature>
<dbReference type="Proteomes" id="UP000185612">
    <property type="component" value="Unassembled WGS sequence"/>
</dbReference>
<dbReference type="InterPro" id="IPR033454">
    <property type="entry name" value="RecG_wedge"/>
</dbReference>
<dbReference type="Pfam" id="PF00270">
    <property type="entry name" value="DEAD"/>
    <property type="match status" value="1"/>
</dbReference>
<dbReference type="InterPro" id="IPR047112">
    <property type="entry name" value="RecG/Mfd"/>
</dbReference>
<dbReference type="GO" id="GO:0016787">
    <property type="term" value="F:hydrolase activity"/>
    <property type="evidence" value="ECO:0007669"/>
    <property type="project" value="UniProtKB-KW"/>
</dbReference>
<dbReference type="EMBL" id="MQVS01000006">
    <property type="protein sequence ID" value="OKL51616.1"/>
    <property type="molecule type" value="Genomic_DNA"/>
</dbReference>
<accession>A0A1Q5PVU2</accession>
<dbReference type="InterPro" id="IPR011545">
    <property type="entry name" value="DEAD/DEAH_box_helicase_dom"/>
</dbReference>
<dbReference type="InterPro" id="IPR045562">
    <property type="entry name" value="RecG_dom3_C"/>
</dbReference>
<keyword evidence="2" id="KW-0227">DNA damage</keyword>
<name>A0A1Q5PVU2_9ACTO</name>
<gene>
    <name evidence="11" type="ORF">BSZ40_06535</name>
</gene>
<keyword evidence="1" id="KW-0547">Nucleotide-binding</keyword>
<dbReference type="SMART" id="SM00487">
    <property type="entry name" value="DEXDc"/>
    <property type="match status" value="1"/>
</dbReference>
<keyword evidence="7" id="KW-0234">DNA repair</keyword>
<dbReference type="AlphaFoldDB" id="A0A1Q5PVU2"/>
<evidence type="ECO:0000259" key="9">
    <source>
        <dbReference type="PROSITE" id="PS51192"/>
    </source>
</evidence>
<dbReference type="PROSITE" id="PS51192">
    <property type="entry name" value="HELICASE_ATP_BIND_1"/>
    <property type="match status" value="1"/>
</dbReference>
<dbReference type="PANTHER" id="PTHR47964">
    <property type="entry name" value="ATP-DEPENDENT DNA HELICASE HOMOLOG RECG, CHLOROPLASTIC"/>
    <property type="match status" value="1"/>
</dbReference>
<dbReference type="InParanoid" id="A0A1Q5PVU2"/>
<feature type="domain" description="Helicase ATP-binding" evidence="9">
    <location>
        <begin position="278"/>
        <end position="451"/>
    </location>
</feature>
<dbReference type="OrthoDB" id="9804325at2"/>
<dbReference type="PANTHER" id="PTHR47964:SF1">
    <property type="entry name" value="ATP-DEPENDENT DNA HELICASE HOMOLOG RECG, CHLOROPLASTIC"/>
    <property type="match status" value="1"/>
</dbReference>
<reference evidence="12" key="1">
    <citation type="submission" date="2016-12" db="EMBL/GenBank/DDBJ databases">
        <authorList>
            <person name="Meng X."/>
        </authorList>
    </citation>
    <scope>NUCLEOTIDE SEQUENCE [LARGE SCALE GENOMIC DNA]</scope>
    <source>
        <strain evidence="12">DSM 20732</strain>
    </source>
</reference>
<evidence type="ECO:0000256" key="6">
    <source>
        <dbReference type="ARBA" id="ARBA00023125"/>
    </source>
</evidence>
<dbReference type="SUPFAM" id="SSF52540">
    <property type="entry name" value="P-loop containing nucleoside triphosphate hydrolases"/>
    <property type="match status" value="2"/>
</dbReference>
<keyword evidence="4 11" id="KW-0347">Helicase</keyword>
<sequence length="722" mass="75920">MPRLVGAATAKKLAKLGLATGADLLTHYPRRYDTWGELTPIACLAEGADVTVQARVVAAQTRQMRARSGAILTVRISDGTDELTLTFFGKYPGALRPHEARLQPGATGLFAGTVSTYRGQRQLTHPDYQLLADEVGEADARAWTQRPVPVYAATAGLPTWVIARAVGIVLDSLADAEVPEVLPPEVRAARGLPAARQALELIHRPATPADWQTGRRRAKFEEAFVLQTALAQARSAADAAEAPTFPSTPGPLAAALDARLPFPLTAGQRAVGEQIAADLARPTPMSRLLQGDVGAGKTVVALRAMLQVVDGGAQAVLLAPTEVLAAQHFRSLRELLGPLGNGGMLAGADHATRLVLLTGSQAARERRAALAEIAAGTAGIVVGTHALLGQNVQFARLGLVVVDEQHRFGVEQRERLRERDTRGVHLLVMTATPIPRTIAMSVFGDLDVSVLPELPAGRQAVETFIAPAANETWVERVWQRVAEEVARGGRAFVVVPRIDDETHEETPTELAPAPETGRVLTSVTSQVAQLRAHPALAGIKVGALHGRLTSAEKDAAMRDFVAGVTPVLVATTVIEVGVDVPSASIMVICDADRFGISQLHQLRGRVGRGGGAAVCIAISAAPPGSLAAARLAAFAATADGFALAETDLRLRSEGDVLGQTQSGRASSLRLLRVARDGDVIADAREAARALVTTDPQLTHHPALAAALAARLTASSEANLHRS</sequence>
<dbReference type="InterPro" id="IPR027417">
    <property type="entry name" value="P-loop_NTPase"/>
</dbReference>
<keyword evidence="3" id="KW-0378">Hydrolase</keyword>
<dbReference type="SMART" id="SM00490">
    <property type="entry name" value="HELICc"/>
    <property type="match status" value="1"/>
</dbReference>
<evidence type="ECO:0000256" key="5">
    <source>
        <dbReference type="ARBA" id="ARBA00022840"/>
    </source>
</evidence>
<dbReference type="CDD" id="cd04488">
    <property type="entry name" value="RecG_wedge_OBF"/>
    <property type="match status" value="1"/>
</dbReference>
<dbReference type="Gene3D" id="3.40.50.300">
    <property type="entry name" value="P-loop containing nucleotide triphosphate hydrolases"/>
    <property type="match status" value="2"/>
</dbReference>
<comment type="caution">
    <text evidence="11">The sequence shown here is derived from an EMBL/GenBank/DDBJ whole genome shotgun (WGS) entry which is preliminary data.</text>
</comment>
<evidence type="ECO:0000313" key="12">
    <source>
        <dbReference type="Proteomes" id="UP000185612"/>
    </source>
</evidence>
<evidence type="ECO:0000256" key="4">
    <source>
        <dbReference type="ARBA" id="ARBA00022806"/>
    </source>
</evidence>
<keyword evidence="5" id="KW-0067">ATP-binding</keyword>
<dbReference type="InterPro" id="IPR014001">
    <property type="entry name" value="Helicase_ATP-bd"/>
</dbReference>
<dbReference type="FunCoup" id="A0A1Q5PVU2">
    <property type="interactions" value="149"/>
</dbReference>
<dbReference type="Pfam" id="PF00271">
    <property type="entry name" value="Helicase_C"/>
    <property type="match status" value="1"/>
</dbReference>
<keyword evidence="12" id="KW-1185">Reference proteome</keyword>
<evidence type="ECO:0000256" key="3">
    <source>
        <dbReference type="ARBA" id="ARBA00022801"/>
    </source>
</evidence>
<evidence type="ECO:0000313" key="11">
    <source>
        <dbReference type="EMBL" id="OKL51616.1"/>
    </source>
</evidence>
<dbReference type="GO" id="GO:0003677">
    <property type="term" value="F:DNA binding"/>
    <property type="evidence" value="ECO:0007669"/>
    <property type="project" value="UniProtKB-KW"/>
</dbReference>
<proteinExistence type="predicted"/>
<evidence type="ECO:0000256" key="8">
    <source>
        <dbReference type="ARBA" id="ARBA00049819"/>
    </source>
</evidence>
<keyword evidence="6" id="KW-0238">DNA-binding</keyword>
<dbReference type="GO" id="GO:0005524">
    <property type="term" value="F:ATP binding"/>
    <property type="evidence" value="ECO:0007669"/>
    <property type="project" value="UniProtKB-KW"/>
</dbReference>
<evidence type="ECO:0000256" key="7">
    <source>
        <dbReference type="ARBA" id="ARBA00023204"/>
    </source>
</evidence>